<dbReference type="CDD" id="cd00805">
    <property type="entry name" value="TyrRS_core"/>
    <property type="match status" value="1"/>
</dbReference>
<keyword evidence="4 8" id="KW-0067">ATP-binding</keyword>
<dbReference type="STRING" id="671065.MetMK1DRAFT_00029850"/>
<dbReference type="InterPro" id="IPR023678">
    <property type="entry name" value="Tyr-tRNA-ligase_4"/>
</dbReference>
<dbReference type="Pfam" id="PF00579">
    <property type="entry name" value="tRNA-synt_1b"/>
    <property type="match status" value="2"/>
</dbReference>
<evidence type="ECO:0000256" key="6">
    <source>
        <dbReference type="ARBA" id="ARBA00023146"/>
    </source>
</evidence>
<proteinExistence type="inferred from homology"/>
<comment type="subcellular location">
    <subcellularLocation>
        <location evidence="8">Cytoplasm</location>
    </subcellularLocation>
</comment>
<keyword evidence="6 8" id="KW-0030">Aminoacyl-tRNA synthetase</keyword>
<gene>
    <name evidence="8" type="primary">tyrS</name>
    <name evidence="9" type="ORF">MetMK1DRAFT_00029850</name>
</gene>
<dbReference type="InterPro" id="IPR002307">
    <property type="entry name" value="Tyr-tRNA-ligase"/>
</dbReference>
<feature type="binding site" evidence="8">
    <location>
        <position position="167"/>
    </location>
    <ligand>
        <name>L-tyrosine</name>
        <dbReference type="ChEBI" id="CHEBI:58315"/>
    </ligand>
</feature>
<dbReference type="Proteomes" id="UP000003980">
    <property type="component" value="Unassembled WGS sequence"/>
</dbReference>
<dbReference type="eggNOG" id="arCOG01886">
    <property type="taxonomic scope" value="Archaea"/>
</dbReference>
<dbReference type="EC" id="6.1.1.1" evidence="8"/>
<sequence length="361" mass="40621">MITLEDRLSLITRNAAEVVTPEELKLKLESGEKLKGYLGFEPSGLFHIGWLIWAQKFKDLVKANVEMNLLVATWHAWINDKMGGNLEMIRLAGEYAVDVLEAFGIARSSIKIWDAEDMVKDKDYWALVIRVAKNTSLARMKRALTIMGRKADEAELDSSKLIYPAMQVSDIFYMDLDIALGGTDQRKAHMLARDVAEKLGRKKVIAIHTPLLVGLQGAQRMTAGGDEDEVLADIKMSKSKPDTAIFVNDEPEEVEAKLMKAYCPKGVVENNPVLQINKYIIFPSDPSGLKVERESKFGGDVHFKSYDELEREFAEGKLHPKDLKVATAKKLNSILEPMRKSIKSKPEYDRLAKEIARSVTR</sequence>
<dbReference type="InterPro" id="IPR002305">
    <property type="entry name" value="aa-tRNA-synth_Ic"/>
</dbReference>
<dbReference type="NCBIfam" id="TIGR00234">
    <property type="entry name" value="tyrS"/>
    <property type="match status" value="1"/>
</dbReference>
<dbReference type="GO" id="GO:0004831">
    <property type="term" value="F:tyrosine-tRNA ligase activity"/>
    <property type="evidence" value="ECO:0007669"/>
    <property type="project" value="UniProtKB-UniRule"/>
</dbReference>
<evidence type="ECO:0000256" key="2">
    <source>
        <dbReference type="ARBA" id="ARBA00022598"/>
    </source>
</evidence>
<reference evidence="9 10" key="1">
    <citation type="submission" date="2012-01" db="EMBL/GenBank/DDBJ databases">
        <title>Improved High-Quality Draft sequence of Metallosphaera yellowstonensis MK1.</title>
        <authorList>
            <consortium name="US DOE Joint Genome Institute"/>
            <person name="Lucas S."/>
            <person name="Han J."/>
            <person name="Cheng J.-F."/>
            <person name="Goodwin L."/>
            <person name="Pitluck S."/>
            <person name="Peters L."/>
            <person name="Teshima H."/>
            <person name="Detter J.C."/>
            <person name="Han C."/>
            <person name="Tapia R."/>
            <person name="Land M."/>
            <person name="Hauser L."/>
            <person name="Kyrpides N."/>
            <person name="Kozubal M."/>
            <person name="Macur R.E."/>
            <person name="Jay Z."/>
            <person name="Inskeep W."/>
            <person name="Woyke T."/>
        </authorList>
    </citation>
    <scope>NUCLEOTIDE SEQUENCE [LARGE SCALE GENOMIC DNA]</scope>
    <source>
        <strain evidence="9 10">MK1</strain>
    </source>
</reference>
<dbReference type="Gene3D" id="1.10.240.10">
    <property type="entry name" value="Tyrosyl-Transfer RNA Synthetase"/>
    <property type="match status" value="1"/>
</dbReference>
<keyword evidence="1 8" id="KW-0963">Cytoplasm</keyword>
<feature type="short sequence motif" description="'KMSKS' region" evidence="8">
    <location>
        <begin position="235"/>
        <end position="239"/>
    </location>
</feature>
<dbReference type="PANTHER" id="PTHR46264">
    <property type="entry name" value="TYROSINE-TRNA LIGASE"/>
    <property type="match status" value="1"/>
</dbReference>
<keyword evidence="2 8" id="KW-0436">Ligase</keyword>
<dbReference type="PANTHER" id="PTHR46264:SF4">
    <property type="entry name" value="TYROSINE--TRNA LIGASE, CYTOPLASMIC"/>
    <property type="match status" value="1"/>
</dbReference>
<dbReference type="InterPro" id="IPR050489">
    <property type="entry name" value="Tyr-tRNA_synthase"/>
</dbReference>
<dbReference type="Gene3D" id="3.40.50.620">
    <property type="entry name" value="HUPs"/>
    <property type="match status" value="1"/>
</dbReference>
<evidence type="ECO:0000256" key="7">
    <source>
        <dbReference type="ARBA" id="ARBA00048248"/>
    </source>
</evidence>
<accession>H2C8R8</accession>
<evidence type="ECO:0000313" key="9">
    <source>
        <dbReference type="EMBL" id="EHP68544.1"/>
    </source>
</evidence>
<dbReference type="HAMAP" id="MF_02009">
    <property type="entry name" value="Tyr_tRNA_synth_type4"/>
    <property type="match status" value="1"/>
</dbReference>
<keyword evidence="5 8" id="KW-0648">Protein biosynthesis</keyword>
<feature type="binding site" evidence="8">
    <location>
        <position position="238"/>
    </location>
    <ligand>
        <name>ATP</name>
        <dbReference type="ChEBI" id="CHEBI:30616"/>
    </ligand>
</feature>
<dbReference type="HOGENOM" id="CLU_035267_1_1_2"/>
<evidence type="ECO:0000256" key="3">
    <source>
        <dbReference type="ARBA" id="ARBA00022741"/>
    </source>
</evidence>
<protein>
    <recommendedName>
        <fullName evidence="8">Tyrosine--tRNA ligase</fullName>
        <ecNumber evidence="8">6.1.1.1</ecNumber>
    </recommendedName>
    <alternativeName>
        <fullName evidence="8">Tyrosyl-tRNA synthetase</fullName>
        <shortName evidence="8">TyrRS</shortName>
    </alternativeName>
</protein>
<dbReference type="GO" id="GO:0006437">
    <property type="term" value="P:tyrosyl-tRNA aminoacylation"/>
    <property type="evidence" value="ECO:0007669"/>
    <property type="project" value="UniProtKB-UniRule"/>
</dbReference>
<feature type="binding site" evidence="8">
    <location>
        <position position="163"/>
    </location>
    <ligand>
        <name>L-tyrosine</name>
        <dbReference type="ChEBI" id="CHEBI:58315"/>
    </ligand>
</feature>
<evidence type="ECO:0000256" key="5">
    <source>
        <dbReference type="ARBA" id="ARBA00022917"/>
    </source>
</evidence>
<dbReference type="EMBL" id="JH597770">
    <property type="protein sequence ID" value="EHP68544.1"/>
    <property type="molecule type" value="Genomic_DNA"/>
</dbReference>
<dbReference type="InterPro" id="IPR023617">
    <property type="entry name" value="Tyr-tRNA-ligase_arc/euk-type"/>
</dbReference>
<evidence type="ECO:0000256" key="8">
    <source>
        <dbReference type="HAMAP-Rule" id="MF_02009"/>
    </source>
</evidence>
<dbReference type="PIRSF" id="PIRSF006588">
    <property type="entry name" value="TyrRS_arch_euk"/>
    <property type="match status" value="1"/>
</dbReference>
<comment type="subunit">
    <text evidence="8">Homodimer.</text>
</comment>
<dbReference type="NCBIfam" id="NF006330">
    <property type="entry name" value="PRK08560.1"/>
    <property type="match status" value="1"/>
</dbReference>
<dbReference type="AlphaFoldDB" id="H2C8R8"/>
<feature type="binding site" evidence="8">
    <location>
        <position position="170"/>
    </location>
    <ligand>
        <name>L-tyrosine</name>
        <dbReference type="ChEBI" id="CHEBI:58315"/>
    </ligand>
</feature>
<name>H2C8R8_9CREN</name>
<dbReference type="SUPFAM" id="SSF52374">
    <property type="entry name" value="Nucleotidylyl transferase"/>
    <property type="match status" value="1"/>
</dbReference>
<dbReference type="InterPro" id="IPR014729">
    <property type="entry name" value="Rossmann-like_a/b/a_fold"/>
</dbReference>
<organism evidence="9 10">
    <name type="scientific">Metallosphaera yellowstonensis MK1</name>
    <dbReference type="NCBI Taxonomy" id="671065"/>
    <lineage>
        <taxon>Archaea</taxon>
        <taxon>Thermoproteota</taxon>
        <taxon>Thermoprotei</taxon>
        <taxon>Sulfolobales</taxon>
        <taxon>Sulfolobaceae</taxon>
        <taxon>Metallosphaera</taxon>
    </lineage>
</organism>
<dbReference type="GO" id="GO:0005524">
    <property type="term" value="F:ATP binding"/>
    <property type="evidence" value="ECO:0007669"/>
    <property type="project" value="UniProtKB-UniRule"/>
</dbReference>
<comment type="function">
    <text evidence="8">Catalyzes the attachment of tyrosine to tRNA(Tyr) in a two-step reaction: tyrosine is first activated by ATP to form Tyr-AMP and then transferred to the acceptor end of tRNA(Tyr).</text>
</comment>
<dbReference type="PRINTS" id="PR01040">
    <property type="entry name" value="TRNASYNTHTYR"/>
</dbReference>
<evidence type="ECO:0000256" key="1">
    <source>
        <dbReference type="ARBA" id="ARBA00022490"/>
    </source>
</evidence>
<keyword evidence="3 8" id="KW-0547">Nucleotide-binding</keyword>
<comment type="catalytic activity">
    <reaction evidence="7 8">
        <text>tRNA(Tyr) + L-tyrosine + ATP = L-tyrosyl-tRNA(Tyr) + AMP + diphosphate + H(+)</text>
        <dbReference type="Rhea" id="RHEA:10220"/>
        <dbReference type="Rhea" id="RHEA-COMP:9706"/>
        <dbReference type="Rhea" id="RHEA-COMP:9707"/>
        <dbReference type="ChEBI" id="CHEBI:15378"/>
        <dbReference type="ChEBI" id="CHEBI:30616"/>
        <dbReference type="ChEBI" id="CHEBI:33019"/>
        <dbReference type="ChEBI" id="CHEBI:58315"/>
        <dbReference type="ChEBI" id="CHEBI:78442"/>
        <dbReference type="ChEBI" id="CHEBI:78536"/>
        <dbReference type="ChEBI" id="CHEBI:456215"/>
        <dbReference type="EC" id="6.1.1.1"/>
    </reaction>
</comment>
<dbReference type="GO" id="GO:0005737">
    <property type="term" value="C:cytoplasm"/>
    <property type="evidence" value="ECO:0007669"/>
    <property type="project" value="UniProtKB-SubCell"/>
</dbReference>
<comment type="similarity">
    <text evidence="8">Belongs to the class-I aminoacyl-tRNA synthetase family. TyrS type 4 subfamily.</text>
</comment>
<feature type="binding site" evidence="8">
    <location>
        <position position="185"/>
    </location>
    <ligand>
        <name>L-tyrosine</name>
        <dbReference type="ChEBI" id="CHEBI:58315"/>
    </ligand>
</feature>
<feature type="binding site" evidence="8">
    <location>
        <position position="37"/>
    </location>
    <ligand>
        <name>L-tyrosine</name>
        <dbReference type="ChEBI" id="CHEBI:58315"/>
    </ligand>
</feature>
<keyword evidence="10" id="KW-1185">Reference proteome</keyword>
<evidence type="ECO:0000256" key="4">
    <source>
        <dbReference type="ARBA" id="ARBA00022840"/>
    </source>
</evidence>
<evidence type="ECO:0000313" key="10">
    <source>
        <dbReference type="Proteomes" id="UP000003980"/>
    </source>
</evidence>